<comment type="caution">
    <text evidence="1">The sequence shown here is derived from an EMBL/GenBank/DDBJ whole genome shotgun (WGS) entry which is preliminary data.</text>
</comment>
<feature type="non-terminal residue" evidence="1">
    <location>
        <position position="1"/>
    </location>
</feature>
<dbReference type="SUPFAM" id="SSF63829">
    <property type="entry name" value="Calcium-dependent phosphotriesterase"/>
    <property type="match status" value="1"/>
</dbReference>
<dbReference type="Gene3D" id="2.130.10.10">
    <property type="entry name" value="YVTN repeat-like/Quinoprotein amine dehydrogenase"/>
    <property type="match status" value="1"/>
</dbReference>
<reference evidence="1" key="1">
    <citation type="journal article" date="2014" name="Front. Microbiol.">
        <title>High frequency of phylogenetically diverse reductive dehalogenase-homologous genes in deep subseafloor sedimentary metagenomes.</title>
        <authorList>
            <person name="Kawai M."/>
            <person name="Futagami T."/>
            <person name="Toyoda A."/>
            <person name="Takaki Y."/>
            <person name="Nishi S."/>
            <person name="Hori S."/>
            <person name="Arai W."/>
            <person name="Tsubouchi T."/>
            <person name="Morono Y."/>
            <person name="Uchiyama I."/>
            <person name="Ito T."/>
            <person name="Fujiyama A."/>
            <person name="Inagaki F."/>
            <person name="Takami H."/>
        </authorList>
    </citation>
    <scope>NUCLEOTIDE SEQUENCE</scope>
    <source>
        <strain evidence="1">Expedition CK06-06</strain>
    </source>
</reference>
<evidence type="ECO:0008006" key="2">
    <source>
        <dbReference type="Google" id="ProtNLM"/>
    </source>
</evidence>
<sequence>RLEADGSITIVTPKLSSGHIPDGNTQIAVSPDGLWYCITSNFKDSVQVWCTDKTGKASLLPIAFNRSSFGDAYKVRDARIDVGDDGRIAIIVTAVGSKGQGPYHERVYRAAADGTNLTEIASFTEDRIGGIVDIAIGPDNNVYVKICKGPTGKGGSSIYQITSEGTITEMINFAPGRDPACMDVDSTGNVWFNTTVGVFRIVRNG</sequence>
<dbReference type="InterPro" id="IPR015943">
    <property type="entry name" value="WD40/YVTN_repeat-like_dom_sf"/>
</dbReference>
<name>X1V3M6_9ZZZZ</name>
<proteinExistence type="predicted"/>
<evidence type="ECO:0000313" key="1">
    <source>
        <dbReference type="EMBL" id="GAJ06776.1"/>
    </source>
</evidence>
<dbReference type="EMBL" id="BARW01031839">
    <property type="protein sequence ID" value="GAJ06776.1"/>
    <property type="molecule type" value="Genomic_DNA"/>
</dbReference>
<organism evidence="1">
    <name type="scientific">marine sediment metagenome</name>
    <dbReference type="NCBI Taxonomy" id="412755"/>
    <lineage>
        <taxon>unclassified sequences</taxon>
        <taxon>metagenomes</taxon>
        <taxon>ecological metagenomes</taxon>
    </lineage>
</organism>
<protein>
    <recommendedName>
        <fullName evidence="2">SMP-30/Gluconolactonase/LRE-like region domain-containing protein</fullName>
    </recommendedName>
</protein>
<gene>
    <name evidence="1" type="ORF">S12H4_50543</name>
</gene>
<accession>X1V3M6</accession>
<dbReference type="AlphaFoldDB" id="X1V3M6"/>